<proteinExistence type="predicted"/>
<dbReference type="PANTHER" id="PTHR30441:SF4">
    <property type="entry name" value="PROTEIN ASMA"/>
    <property type="match status" value="1"/>
</dbReference>
<dbReference type="GO" id="GO:0090313">
    <property type="term" value="P:regulation of protein targeting to membrane"/>
    <property type="evidence" value="ECO:0007669"/>
    <property type="project" value="TreeGrafter"/>
</dbReference>
<dbReference type="EMBL" id="JACHOO010000007">
    <property type="protein sequence ID" value="MBB5754154.1"/>
    <property type="molecule type" value="Genomic_DNA"/>
</dbReference>
<reference evidence="2 3" key="1">
    <citation type="submission" date="2020-08" db="EMBL/GenBank/DDBJ databases">
        <title>Genomic Encyclopedia of Type Strains, Phase IV (KMG-IV): sequencing the most valuable type-strain genomes for metagenomic binning, comparative biology and taxonomic classification.</title>
        <authorList>
            <person name="Goeker M."/>
        </authorList>
    </citation>
    <scope>NUCLEOTIDE SEQUENCE [LARGE SCALE GENOMIC DNA]</scope>
    <source>
        <strain evidence="2 3">DSM 16268</strain>
    </source>
</reference>
<comment type="caution">
    <text evidence="2">The sequence shown here is derived from an EMBL/GenBank/DDBJ whole genome shotgun (WGS) entry which is preliminary data.</text>
</comment>
<sequence length="1118" mass="117313">MRERARGRGAARILLRLVAVLFLAMVVSLGVSIAFILSGPIELGAVRNRIVALVSQTVGPQYDVTVGRATVDVDPVLGLVVAIDELSVRDEDDDVVGSVPAIRVAINPLSLFLARLDVRTVEIDKPEISLVRGRSGQVFLGTADTPEPPGSVRAEPAEPGRFPDLVEALGIVDSGLQPGIEAATRMGFERLALSGATINVWDAKALQQRTFAHSDLAITVDPESAGLHVAFTTSGYSGRWTVTGDRIKDPKTGARTYSTLFSQLTVADLDPDLGRATSPFRSDVPLFGRASLRIGAGGAIEDANLRFDLGAGNLIFGPTGKDVALLDEATIRLHWDPASKAMILEPSTFFFGDTRGSVSGRISRTPAGVYAFDFESLGTVLAPRDSTAPPLVADRIAVSGSLDLAARSLEFQNAVITTVAGSIAAAGSVGFDGPTPSLAMAASFSPMPLNALKQMWPPFVAGGARRWVVEHVEDGFLAAGRFEAAVPAGYLFNEDRPQVPEDAMRLDMRLENVAFTTIGDLPRVTEASGNAVLVGSTFGLDVEKGKIVAPSGKVVQLTAGAFAVSNTAPRFPDGQIELQLEGDVDALAEIADAAPLNALSKQKLSPDSFSGKGKATVSVKLPLRPELTPADIDWRVAVDATDFASSVPLEGRKVADGTINLVATPAELAVRGKATIDGVVAALDMVKPLADLDGDGTLEGGRRSVRVSLDEKARKRLGIGLDDILGGTVGVLVSDRQDGKGQHYDVDLKQARVSIAALGWSKGVGVPATLAFDLLPADGGHRLDNMKLEGDGFGLSGSAVLDQRFGLVGADLDHLSLRKGDDISIKLSRKSSGYSIVARGDSFDARGLVARYKQTGGGAEGAAPDLSLDAKIGRITGFSDTALDDAAVTLTAREGVVRKLSVEGQLPRGGISAIYEDGGEAAGVDVQVGDAGSLLRFVDLYPRLSGGRLTISGRRRAADAPFVGTFDVSNFSIIDEKAMDRLVEATVNSPQGAVKTGLNAANVPFSRMRLDYTKRGSTIVIDDAILKGPAVGATMSGTLDLARQRVSLSGTYLPAYGVNNLFGRVPILGLALGGGPEGGLFGVTFKVEGPMEQPRMMINPLSAITPGMFRKIFEFPTQ</sequence>
<feature type="transmembrane region" description="Helical" evidence="1">
    <location>
        <begin position="12"/>
        <end position="37"/>
    </location>
</feature>
<dbReference type="InterPro" id="IPR052894">
    <property type="entry name" value="AsmA-related"/>
</dbReference>
<protein>
    <recommendedName>
        <fullName evidence="4">DUF3971 domain-containing protein</fullName>
    </recommendedName>
</protein>
<keyword evidence="1" id="KW-0812">Transmembrane</keyword>
<evidence type="ECO:0000313" key="3">
    <source>
        <dbReference type="Proteomes" id="UP000523821"/>
    </source>
</evidence>
<dbReference type="PANTHER" id="PTHR30441">
    <property type="entry name" value="DUF748 DOMAIN-CONTAINING PROTEIN"/>
    <property type="match status" value="1"/>
</dbReference>
<name>A0A7W9FNX9_9HYPH</name>
<evidence type="ECO:0008006" key="4">
    <source>
        <dbReference type="Google" id="ProtNLM"/>
    </source>
</evidence>
<keyword evidence="3" id="KW-1185">Reference proteome</keyword>
<keyword evidence="1" id="KW-1133">Transmembrane helix</keyword>
<keyword evidence="1" id="KW-0472">Membrane</keyword>
<evidence type="ECO:0000256" key="1">
    <source>
        <dbReference type="SAM" id="Phobius"/>
    </source>
</evidence>
<evidence type="ECO:0000313" key="2">
    <source>
        <dbReference type="EMBL" id="MBB5754154.1"/>
    </source>
</evidence>
<dbReference type="AlphaFoldDB" id="A0A7W9FNX9"/>
<dbReference type="GO" id="GO:0005886">
    <property type="term" value="C:plasma membrane"/>
    <property type="evidence" value="ECO:0007669"/>
    <property type="project" value="TreeGrafter"/>
</dbReference>
<organism evidence="2 3">
    <name type="scientific">Prosthecomicrobium pneumaticum</name>
    <dbReference type="NCBI Taxonomy" id="81895"/>
    <lineage>
        <taxon>Bacteria</taxon>
        <taxon>Pseudomonadati</taxon>
        <taxon>Pseudomonadota</taxon>
        <taxon>Alphaproteobacteria</taxon>
        <taxon>Hyphomicrobiales</taxon>
        <taxon>Kaistiaceae</taxon>
        <taxon>Prosthecomicrobium</taxon>
    </lineage>
</organism>
<accession>A0A7W9FNX9</accession>
<dbReference type="Proteomes" id="UP000523821">
    <property type="component" value="Unassembled WGS sequence"/>
</dbReference>
<gene>
    <name evidence="2" type="ORF">GGQ63_003235</name>
</gene>
<dbReference type="RefSeq" id="WP_183857620.1">
    <property type="nucleotide sequence ID" value="NZ_JACHOO010000007.1"/>
</dbReference>